<evidence type="ECO:0000313" key="3">
    <source>
        <dbReference type="Proteomes" id="UP000636709"/>
    </source>
</evidence>
<dbReference type="Pfam" id="PF00646">
    <property type="entry name" value="F-box"/>
    <property type="match status" value="1"/>
</dbReference>
<reference evidence="2" key="1">
    <citation type="submission" date="2020-07" db="EMBL/GenBank/DDBJ databases">
        <title>Genome sequence and genetic diversity analysis of an under-domesticated orphan crop, white fonio (Digitaria exilis).</title>
        <authorList>
            <person name="Bennetzen J.L."/>
            <person name="Chen S."/>
            <person name="Ma X."/>
            <person name="Wang X."/>
            <person name="Yssel A.E.J."/>
            <person name="Chaluvadi S.R."/>
            <person name="Johnson M."/>
            <person name="Gangashetty P."/>
            <person name="Hamidou F."/>
            <person name="Sanogo M.D."/>
            <person name="Zwaenepoel A."/>
            <person name="Wallace J."/>
            <person name="Van De Peer Y."/>
            <person name="Van Deynze A."/>
        </authorList>
    </citation>
    <scope>NUCLEOTIDE SEQUENCE</scope>
    <source>
        <tissue evidence="2">Leaves</tissue>
    </source>
</reference>
<dbReference type="PANTHER" id="PTHR32133">
    <property type="entry name" value="OS07G0120400 PROTEIN"/>
    <property type="match status" value="1"/>
</dbReference>
<dbReference type="OrthoDB" id="685966at2759"/>
<evidence type="ECO:0000259" key="1">
    <source>
        <dbReference type="Pfam" id="PF00646"/>
    </source>
</evidence>
<dbReference type="InterPro" id="IPR036047">
    <property type="entry name" value="F-box-like_dom_sf"/>
</dbReference>
<feature type="domain" description="F-box" evidence="1">
    <location>
        <begin position="16"/>
        <end position="51"/>
    </location>
</feature>
<dbReference type="SUPFAM" id="SSF81383">
    <property type="entry name" value="F-box domain"/>
    <property type="match status" value="1"/>
</dbReference>
<evidence type="ECO:0000313" key="2">
    <source>
        <dbReference type="EMBL" id="KAF8731321.1"/>
    </source>
</evidence>
<dbReference type="Proteomes" id="UP000636709">
    <property type="component" value="Unassembled WGS sequence"/>
</dbReference>
<dbReference type="PANTHER" id="PTHR32133:SF327">
    <property type="entry name" value="F-BOX DOMAIN-CONTAINING PROTEIN"/>
    <property type="match status" value="1"/>
</dbReference>
<sequence length="348" mass="38481">MAPPSRHPRSPPALMEELIEEILLRIPPDEPSHLVRAALVCKTWRRIILSDHGGGFLHRYRSFHRSPTLLGFLHNSEGPIPSFVTTTSSSPLSPPPLGRHGDWWALDSRHGRMLIYSHPVRVADHLIVWDPISGDTKRLGMPPYPLNAYAGAMLCAADGCDHLDCHAGPFLVVFVGTPSGLETWVSIYSSETGVWGPSVSIDTGFNQADGKRSLLIGDALYFSLGYGESVLKYDLGRHELSEIKPLPVFGPVIFMEVEDGALGFVSELDNCIYMWVRQADANGTGRWEEHMVMELETVLPKPAPQTTYEVVGFVEGTDTIFIGGCHVGVFMLDLKSRKVKKANLMHKC</sequence>
<protein>
    <recommendedName>
        <fullName evidence="1">F-box domain-containing protein</fullName>
    </recommendedName>
</protein>
<dbReference type="Gene3D" id="1.20.1280.50">
    <property type="match status" value="1"/>
</dbReference>
<gene>
    <name evidence="2" type="ORF">HU200_016375</name>
</gene>
<dbReference type="SUPFAM" id="SSF50965">
    <property type="entry name" value="Galactose oxidase, central domain"/>
    <property type="match status" value="1"/>
</dbReference>
<proteinExistence type="predicted"/>
<keyword evidence="3" id="KW-1185">Reference proteome</keyword>
<dbReference type="InterPro" id="IPR011043">
    <property type="entry name" value="Gal_Oxase/kelch_b-propeller"/>
</dbReference>
<dbReference type="InterPro" id="IPR001810">
    <property type="entry name" value="F-box_dom"/>
</dbReference>
<dbReference type="EMBL" id="JACEFO010001608">
    <property type="protein sequence ID" value="KAF8731321.1"/>
    <property type="molecule type" value="Genomic_DNA"/>
</dbReference>
<accession>A0A835KIE0</accession>
<comment type="caution">
    <text evidence="2">The sequence shown here is derived from an EMBL/GenBank/DDBJ whole genome shotgun (WGS) entry which is preliminary data.</text>
</comment>
<name>A0A835KIE0_9POAL</name>
<organism evidence="2 3">
    <name type="scientific">Digitaria exilis</name>
    <dbReference type="NCBI Taxonomy" id="1010633"/>
    <lineage>
        <taxon>Eukaryota</taxon>
        <taxon>Viridiplantae</taxon>
        <taxon>Streptophyta</taxon>
        <taxon>Embryophyta</taxon>
        <taxon>Tracheophyta</taxon>
        <taxon>Spermatophyta</taxon>
        <taxon>Magnoliopsida</taxon>
        <taxon>Liliopsida</taxon>
        <taxon>Poales</taxon>
        <taxon>Poaceae</taxon>
        <taxon>PACMAD clade</taxon>
        <taxon>Panicoideae</taxon>
        <taxon>Panicodae</taxon>
        <taxon>Paniceae</taxon>
        <taxon>Anthephorinae</taxon>
        <taxon>Digitaria</taxon>
    </lineage>
</organism>
<dbReference type="AlphaFoldDB" id="A0A835KIE0"/>